<dbReference type="Gene3D" id="3.30.230.10">
    <property type="match status" value="1"/>
</dbReference>
<dbReference type="EMBL" id="AEPW01000052">
    <property type="protein sequence ID" value="EFU76787.1"/>
    <property type="molecule type" value="Genomic_DNA"/>
</dbReference>
<dbReference type="PRINTS" id="PR01037">
    <property type="entry name" value="TCRTETOQM"/>
</dbReference>
<dbReference type="SMART" id="SM00889">
    <property type="entry name" value="EFG_IV"/>
    <property type="match status" value="1"/>
</dbReference>
<dbReference type="GO" id="GO:0003746">
    <property type="term" value="F:translation elongation factor activity"/>
    <property type="evidence" value="ECO:0007669"/>
    <property type="project" value="UniProtKB-KW"/>
</dbReference>
<dbReference type="InterPro" id="IPR035647">
    <property type="entry name" value="EFG_III/V"/>
</dbReference>
<accession>E6LMW8</accession>
<dbReference type="InterPro" id="IPR000640">
    <property type="entry name" value="EFG_V-like"/>
</dbReference>
<keyword evidence="2" id="KW-0648">Protein biosynthesis</keyword>
<dbReference type="GO" id="GO:0003924">
    <property type="term" value="F:GTPase activity"/>
    <property type="evidence" value="ECO:0007669"/>
    <property type="project" value="InterPro"/>
</dbReference>
<evidence type="ECO:0000313" key="5">
    <source>
        <dbReference type="EMBL" id="EFU76787.1"/>
    </source>
</evidence>
<dbReference type="PANTHER" id="PTHR43261">
    <property type="entry name" value="TRANSLATION ELONGATION FACTOR G-RELATED"/>
    <property type="match status" value="1"/>
</dbReference>
<gene>
    <name evidence="5" type="ORF">HMPREF0381_1303</name>
</gene>
<dbReference type="PRINTS" id="PR00315">
    <property type="entry name" value="ELONGATNFCT"/>
</dbReference>
<dbReference type="SUPFAM" id="SSF50447">
    <property type="entry name" value="Translation proteins"/>
    <property type="match status" value="1"/>
</dbReference>
<evidence type="ECO:0000256" key="1">
    <source>
        <dbReference type="ARBA" id="ARBA00022741"/>
    </source>
</evidence>
<dbReference type="HOGENOM" id="CLU_002794_5_0_9"/>
<dbReference type="InterPro" id="IPR010298">
    <property type="entry name" value="YacP-like"/>
</dbReference>
<proteinExistence type="predicted"/>
<dbReference type="RefSeq" id="WP_008751070.1">
    <property type="nucleotide sequence ID" value="NZ_GL622296.1"/>
</dbReference>
<dbReference type="GO" id="GO:0032790">
    <property type="term" value="P:ribosome disassembly"/>
    <property type="evidence" value="ECO:0007669"/>
    <property type="project" value="TreeGrafter"/>
</dbReference>
<dbReference type="InterPro" id="IPR031157">
    <property type="entry name" value="G_TR_CS"/>
</dbReference>
<dbReference type="InterPro" id="IPR000795">
    <property type="entry name" value="T_Tr_GTP-bd_dom"/>
</dbReference>
<comment type="caution">
    <text evidence="5">The sequence shown here is derived from an EMBL/GenBank/DDBJ whole genome shotgun (WGS) entry which is preliminary data.</text>
</comment>
<dbReference type="Pfam" id="PF00009">
    <property type="entry name" value="GTP_EFTU"/>
    <property type="match status" value="1"/>
</dbReference>
<dbReference type="eggNOG" id="COG0480">
    <property type="taxonomic scope" value="Bacteria"/>
</dbReference>
<dbReference type="Pfam" id="PF03764">
    <property type="entry name" value="EFG_IV"/>
    <property type="match status" value="1"/>
</dbReference>
<organism evidence="5 6">
    <name type="scientific">Lachnoanaerobaculum saburreum DSM 3986</name>
    <dbReference type="NCBI Taxonomy" id="887325"/>
    <lineage>
        <taxon>Bacteria</taxon>
        <taxon>Bacillati</taxon>
        <taxon>Bacillota</taxon>
        <taxon>Clostridia</taxon>
        <taxon>Lachnospirales</taxon>
        <taxon>Lachnospiraceae</taxon>
        <taxon>Lachnoanaerobaculum</taxon>
    </lineage>
</organism>
<protein>
    <submittedName>
        <fullName evidence="5">Putative translation elongation factor G</fullName>
    </submittedName>
</protein>
<dbReference type="Proteomes" id="UP000003434">
    <property type="component" value="Unassembled WGS sequence"/>
</dbReference>
<dbReference type="InterPro" id="IPR020568">
    <property type="entry name" value="Ribosomal_Su5_D2-typ_SF"/>
</dbReference>
<dbReference type="Pfam" id="PF05991">
    <property type="entry name" value="NYN_YacP"/>
    <property type="match status" value="1"/>
</dbReference>
<evidence type="ECO:0000256" key="2">
    <source>
        <dbReference type="ARBA" id="ARBA00022917"/>
    </source>
</evidence>
<dbReference type="SUPFAM" id="SSF52540">
    <property type="entry name" value="P-loop containing nucleoside triphosphate hydrolases"/>
    <property type="match status" value="1"/>
</dbReference>
<keyword evidence="1" id="KW-0547">Nucleotide-binding</keyword>
<dbReference type="PROSITE" id="PS51722">
    <property type="entry name" value="G_TR_2"/>
    <property type="match status" value="1"/>
</dbReference>
<evidence type="ECO:0000259" key="4">
    <source>
        <dbReference type="PROSITE" id="PS51722"/>
    </source>
</evidence>
<dbReference type="SUPFAM" id="SSF54980">
    <property type="entry name" value="EF-G C-terminal domain-like"/>
    <property type="match status" value="1"/>
</dbReference>
<dbReference type="NCBIfam" id="TIGR00231">
    <property type="entry name" value="small_GTP"/>
    <property type="match status" value="1"/>
</dbReference>
<dbReference type="PROSITE" id="PS00301">
    <property type="entry name" value="G_TR_1"/>
    <property type="match status" value="1"/>
</dbReference>
<dbReference type="Gene3D" id="3.40.50.300">
    <property type="entry name" value="P-loop containing nucleotide triphosphate hydrolases"/>
    <property type="match status" value="1"/>
</dbReference>
<keyword evidence="3" id="KW-0342">GTP-binding</keyword>
<dbReference type="InterPro" id="IPR005225">
    <property type="entry name" value="Small_GTP-bd"/>
</dbReference>
<dbReference type="InterPro" id="IPR009000">
    <property type="entry name" value="Transl_B-barrel_sf"/>
</dbReference>
<keyword evidence="5" id="KW-0251">Elongation factor</keyword>
<dbReference type="CDD" id="cd10912">
    <property type="entry name" value="PIN_YacP-like"/>
    <property type="match status" value="1"/>
</dbReference>
<feature type="domain" description="Tr-type G" evidence="4">
    <location>
        <begin position="1"/>
        <end position="224"/>
    </location>
</feature>
<name>E6LMW8_9FIRM</name>
<sequence length="869" mass="98147">MINIGVLAHVDAGKTTLTEAILYKTGKLRKVGRVDFGDSFLDTDEYERKRGITIFSKIARTKIGDMDINIIDTPGHIDFGAEMERCISVLDMAILVISGSEGVQSHSHTLFKLLKEANIPVLIFVNKTDSDKFDKDKVMEGLKKSLSNNVVDFSADKKMLEEEVAACDESLIEKFIKGEKITKEDITECIQSTKVFPVIFGSALKLINIEGILDFIKEYIQEKTYPDELAGIIYKIKYDETGNRLSFIKLTGGSLHVKDILNDEKINQIRVYDGEKYAAIDVANPGDIVAVTGLTKSHAGDTFGNIKKPVSKLLPVLSYNMIFPDTVGINQIYPKLAQIFDEVPEIRMEYDEALSRIKVNLMGEVQIDLIKNLVNERLHIGCELVDGGIIYKESIVGSVEGVGHFEPMKHYAEVHILISQGESGSGIVYKNDVSDDELPKNYQSQIRNIVENSKFKGVLTGSELTDVVLTLVAGKAHEKHTEGGDFLEAVHRAIRHGLMYAKSILLEPYYDFEINIPIENLGRLLNDLNNMNAEKISYEGTNVLSVTGFAPTVNIQNYGSVLLSYTKGLGRIAFSLRGFLPCHNADEVIAEYNYYPEFDVKNTPDSVFASHGEGFIVPWSEVFNYMHLPLKRFELVKEEERIETVRSTYDAARADSEELMAIFERTYGKVTPRIGDRDAPVKKTTEREYIYKEREKKKHYLLVDGYNIIFASKSLSELADANIDAARDRLLELLIDYKAYKDYEIILVFDAYRLKNHPTEVLNFSGVYVVYTKTAETADQYIEKTTHEMIKKYDVTVATSDGIEQIIIRGKGAILISAREFLCDLEETKENFRKEHIEKQSVSNRLFDSLEGELKQQIEDIRLGNKKEP</sequence>
<dbReference type="SUPFAM" id="SSF54211">
    <property type="entry name" value="Ribosomal protein S5 domain 2-like"/>
    <property type="match status" value="1"/>
</dbReference>
<dbReference type="GO" id="GO:0005525">
    <property type="term" value="F:GTP binding"/>
    <property type="evidence" value="ECO:0007669"/>
    <property type="project" value="UniProtKB-KW"/>
</dbReference>
<dbReference type="InterPro" id="IPR005517">
    <property type="entry name" value="Transl_elong_EFG/EF2_IV"/>
</dbReference>
<dbReference type="PANTHER" id="PTHR43261:SF1">
    <property type="entry name" value="RIBOSOME-RELEASING FACTOR 2, MITOCHONDRIAL"/>
    <property type="match status" value="1"/>
</dbReference>
<dbReference type="Pfam" id="PF00679">
    <property type="entry name" value="EFG_C"/>
    <property type="match status" value="1"/>
</dbReference>
<dbReference type="InterPro" id="IPR053905">
    <property type="entry name" value="EF-G-like_DII"/>
</dbReference>
<dbReference type="AlphaFoldDB" id="E6LMW8"/>
<evidence type="ECO:0000313" key="6">
    <source>
        <dbReference type="Proteomes" id="UP000003434"/>
    </source>
</evidence>
<dbReference type="Gene3D" id="3.30.70.240">
    <property type="match status" value="1"/>
</dbReference>
<reference evidence="5 6" key="1">
    <citation type="submission" date="2010-12" db="EMBL/GenBank/DDBJ databases">
        <authorList>
            <person name="Muzny D."/>
            <person name="Qin X."/>
            <person name="Deng J."/>
            <person name="Jiang H."/>
            <person name="Liu Y."/>
            <person name="Qu J."/>
            <person name="Song X.-Z."/>
            <person name="Zhang L."/>
            <person name="Thornton R."/>
            <person name="Coyle M."/>
            <person name="Francisco L."/>
            <person name="Jackson L."/>
            <person name="Javaid M."/>
            <person name="Korchina V."/>
            <person name="Kovar C."/>
            <person name="Mata R."/>
            <person name="Mathew T."/>
            <person name="Ngo R."/>
            <person name="Nguyen L."/>
            <person name="Nguyen N."/>
            <person name="Okwuonu G."/>
            <person name="Ongeri F."/>
            <person name="Pham C."/>
            <person name="Simmons D."/>
            <person name="Wilczek-Boney K."/>
            <person name="Hale W."/>
            <person name="Jakkamsetti A."/>
            <person name="Pham P."/>
            <person name="Ruth R."/>
            <person name="San Lucas F."/>
            <person name="Warren J."/>
            <person name="Zhang J."/>
            <person name="Zhao Z."/>
            <person name="Zhou C."/>
            <person name="Zhu D."/>
            <person name="Lee S."/>
            <person name="Bess C."/>
            <person name="Blankenburg K."/>
            <person name="Forbes L."/>
            <person name="Fu Q."/>
            <person name="Gubbala S."/>
            <person name="Hirani K."/>
            <person name="Jayaseelan J.C."/>
            <person name="Lara F."/>
            <person name="Munidasa M."/>
            <person name="Palculict T."/>
            <person name="Patil S."/>
            <person name="Pu L.-L."/>
            <person name="Saada N."/>
            <person name="Tang L."/>
            <person name="Weissenberger G."/>
            <person name="Zhu Y."/>
            <person name="Hemphill L."/>
            <person name="Shang Y."/>
            <person name="Youmans B."/>
            <person name="Ayvaz T."/>
            <person name="Ross M."/>
            <person name="Santibanez J."/>
            <person name="Aqrawi P."/>
            <person name="Gross S."/>
            <person name="Joshi V."/>
            <person name="Fowler G."/>
            <person name="Nazareth L."/>
            <person name="Reid J."/>
            <person name="Worley K."/>
            <person name="Petrosino J."/>
            <person name="Highlander S."/>
            <person name="Gibbs R."/>
        </authorList>
    </citation>
    <scope>NUCLEOTIDE SEQUENCE [LARGE SCALE GENOMIC DNA]</scope>
    <source>
        <strain evidence="5 6">DSM 3986</strain>
    </source>
</reference>
<dbReference type="Gene3D" id="2.40.30.10">
    <property type="entry name" value="Translation factors"/>
    <property type="match status" value="1"/>
</dbReference>
<dbReference type="InterPro" id="IPR027417">
    <property type="entry name" value="P-loop_NTPase"/>
</dbReference>
<dbReference type="Pfam" id="PF22042">
    <property type="entry name" value="EF-G_D2"/>
    <property type="match status" value="1"/>
</dbReference>
<evidence type="ECO:0000256" key="3">
    <source>
        <dbReference type="ARBA" id="ARBA00023134"/>
    </source>
</evidence>
<dbReference type="InterPro" id="IPR014721">
    <property type="entry name" value="Ribsml_uS5_D2-typ_fold_subgr"/>
</dbReference>